<evidence type="ECO:0000313" key="2">
    <source>
        <dbReference type="EMBL" id="GGO86517.1"/>
    </source>
</evidence>
<dbReference type="Proteomes" id="UP000655410">
    <property type="component" value="Unassembled WGS sequence"/>
</dbReference>
<comment type="caution">
    <text evidence="2">The sequence shown here is derived from an EMBL/GenBank/DDBJ whole genome shotgun (WGS) entry which is preliminary data.</text>
</comment>
<dbReference type="InterPro" id="IPR058593">
    <property type="entry name" value="ARB_07466-like_C"/>
</dbReference>
<evidence type="ECO:0000313" key="3">
    <source>
        <dbReference type="Proteomes" id="UP000655410"/>
    </source>
</evidence>
<protein>
    <recommendedName>
        <fullName evidence="1">ARB-07466-like C-terminal domain-containing protein</fullName>
    </recommendedName>
</protein>
<organism evidence="2 3">
    <name type="scientific">Nocardioides phosphati</name>
    <dbReference type="NCBI Taxonomy" id="1867775"/>
    <lineage>
        <taxon>Bacteria</taxon>
        <taxon>Bacillati</taxon>
        <taxon>Actinomycetota</taxon>
        <taxon>Actinomycetes</taxon>
        <taxon>Propionibacteriales</taxon>
        <taxon>Nocardioidaceae</taxon>
        <taxon>Nocardioides</taxon>
    </lineage>
</organism>
<feature type="domain" description="ARB-07466-like C-terminal" evidence="1">
    <location>
        <begin position="190"/>
        <end position="282"/>
    </location>
</feature>
<gene>
    <name evidence="2" type="ORF">GCM10011584_09030</name>
</gene>
<dbReference type="Pfam" id="PF26571">
    <property type="entry name" value="VldE"/>
    <property type="match status" value="1"/>
</dbReference>
<evidence type="ECO:0000259" key="1">
    <source>
        <dbReference type="Pfam" id="PF26571"/>
    </source>
</evidence>
<name>A0ABQ2N6P0_9ACTN</name>
<dbReference type="RefSeq" id="WP_188782744.1">
    <property type="nucleotide sequence ID" value="NZ_BMNI01000001.1"/>
</dbReference>
<sequence>MADSHQRSPIARMNPFGRRISGRAVKIAAPLALVATLAPVGIGVVAGGGGVAPASADLGGAFSAASGPAPSRAPQVSRSVPRVAWTKDELARQATARAVRNAHVRLWTTDDLTLWSLPGDQAEKLGTVKAATSVLVTGRERFGRVEILRDRQPRWVKEGNLSATKPIVAAGGLSMAPCAATGGSDLGLTRDATYTLRSLCAAFPQISTYGGRDGHGEHVDGSSIDAMIDPSNTTLGYAVVDFLLAHASELNLNDIIYRQRIWQPGVGWKPMSDRGSITANHYDHVHVRTN</sequence>
<accession>A0ABQ2N6P0</accession>
<reference evidence="3" key="1">
    <citation type="journal article" date="2019" name="Int. J. Syst. Evol. Microbiol.">
        <title>The Global Catalogue of Microorganisms (GCM) 10K type strain sequencing project: providing services to taxonomists for standard genome sequencing and annotation.</title>
        <authorList>
            <consortium name="The Broad Institute Genomics Platform"/>
            <consortium name="The Broad Institute Genome Sequencing Center for Infectious Disease"/>
            <person name="Wu L."/>
            <person name="Ma J."/>
        </authorList>
    </citation>
    <scope>NUCLEOTIDE SEQUENCE [LARGE SCALE GENOMIC DNA]</scope>
    <source>
        <strain evidence="3">CGMCC 4.7371</strain>
    </source>
</reference>
<proteinExistence type="predicted"/>
<dbReference type="EMBL" id="BMNI01000001">
    <property type="protein sequence ID" value="GGO86517.1"/>
    <property type="molecule type" value="Genomic_DNA"/>
</dbReference>
<keyword evidence="3" id="KW-1185">Reference proteome</keyword>